<accession>A0A8T0C232</accession>
<reference evidence="1 2" key="1">
    <citation type="journal article" date="2012" name="J. Bacteriol.">
        <title>Genome sequence of the cycloprodigiosin-producing bacterial strain Pseudoalteromonas rubra ATCC 29570(T).</title>
        <authorList>
            <person name="Xie B.B."/>
            <person name="Shu Y.L."/>
            <person name="Qin Q.L."/>
            <person name="Rong J.C."/>
            <person name="Zhang X.Y."/>
            <person name="Chen X.L."/>
            <person name="Zhou B.C."/>
            <person name="Zhang Y.Z."/>
        </authorList>
    </citation>
    <scope>NUCLEOTIDE SEQUENCE [LARGE SCALE GENOMIC DNA]</scope>
    <source>
        <strain evidence="1 2">DSM 6842</strain>
    </source>
</reference>
<evidence type="ECO:0000313" key="1">
    <source>
        <dbReference type="EMBL" id="KAF7781318.1"/>
    </source>
</evidence>
<dbReference type="EMBL" id="AHCD03000044">
    <property type="protein sequence ID" value="KAF7781318.1"/>
    <property type="molecule type" value="Genomic_DNA"/>
</dbReference>
<dbReference type="Proteomes" id="UP000016480">
    <property type="component" value="Unassembled WGS sequence"/>
</dbReference>
<comment type="caution">
    <text evidence="1">The sequence shown here is derived from an EMBL/GenBank/DDBJ whole genome shotgun (WGS) entry which is preliminary data.</text>
</comment>
<organism evidence="1 2">
    <name type="scientific">Pseudoalteromonas rubra</name>
    <dbReference type="NCBI Taxonomy" id="43658"/>
    <lineage>
        <taxon>Bacteria</taxon>
        <taxon>Pseudomonadati</taxon>
        <taxon>Pseudomonadota</taxon>
        <taxon>Gammaproteobacteria</taxon>
        <taxon>Alteromonadales</taxon>
        <taxon>Pseudoalteromonadaceae</taxon>
        <taxon>Pseudoalteromonas</taxon>
    </lineage>
</organism>
<gene>
    <name evidence="1" type="ORF">PRUB_b0498</name>
</gene>
<name>A0A8T0C232_9GAMM</name>
<protein>
    <submittedName>
        <fullName evidence="1">Uncharacterized protein</fullName>
    </submittedName>
</protein>
<evidence type="ECO:0000313" key="2">
    <source>
        <dbReference type="Proteomes" id="UP000016480"/>
    </source>
</evidence>
<sequence>MYHGFKVLPFKFDLFKRTDKAAIFNSFDCCSFSSVPEKLAHSWLLGCVFYT</sequence>
<proteinExistence type="predicted"/>
<dbReference type="AlphaFoldDB" id="A0A8T0C232"/>